<keyword evidence="1" id="KW-0732">Signal</keyword>
<dbReference type="InterPro" id="IPR040220">
    <property type="entry name" value="DD11"/>
</dbReference>
<feature type="chain" id="PRO_5044774728" evidence="1">
    <location>
        <begin position="26"/>
        <end position="103"/>
    </location>
</feature>
<evidence type="ECO:0000256" key="1">
    <source>
        <dbReference type="SAM" id="SignalP"/>
    </source>
</evidence>
<name>A0ABC8K487_ERUVS</name>
<protein>
    <submittedName>
        <fullName evidence="2">Uncharacterized protein</fullName>
    </submittedName>
</protein>
<comment type="caution">
    <text evidence="2">The sequence shown here is derived from an EMBL/GenBank/DDBJ whole genome shotgun (WGS) entry which is preliminary data.</text>
</comment>
<evidence type="ECO:0000313" key="3">
    <source>
        <dbReference type="Proteomes" id="UP001642260"/>
    </source>
</evidence>
<dbReference type="AlphaFoldDB" id="A0ABC8K487"/>
<accession>A0ABC8K487</accession>
<reference evidence="2 3" key="1">
    <citation type="submission" date="2022-03" db="EMBL/GenBank/DDBJ databases">
        <authorList>
            <person name="Macdonald S."/>
            <person name="Ahmed S."/>
            <person name="Newling K."/>
        </authorList>
    </citation>
    <scope>NUCLEOTIDE SEQUENCE [LARGE SCALE GENOMIC DNA]</scope>
</reference>
<sequence>MELKKLFMAFFITTTVVTFVYPSFGQKNIDDEPLVNPGRDMDAVKAISPASQDYNLDLLENLPTKYKMYIGTCMNTMESDLGIVMQMSLKRFLRRNLFPESVV</sequence>
<keyword evidence="3" id="KW-1185">Reference proteome</keyword>
<feature type="signal peptide" evidence="1">
    <location>
        <begin position="1"/>
        <end position="25"/>
    </location>
</feature>
<dbReference type="PANTHER" id="PTHR31207">
    <property type="entry name" value="ECA1 GAMETOGENESIS FAMILY PROTEIN (DUF784)-RELATED-RELATED"/>
    <property type="match status" value="1"/>
</dbReference>
<organism evidence="2 3">
    <name type="scientific">Eruca vesicaria subsp. sativa</name>
    <name type="common">Garden rocket</name>
    <name type="synonym">Eruca sativa</name>
    <dbReference type="NCBI Taxonomy" id="29727"/>
    <lineage>
        <taxon>Eukaryota</taxon>
        <taxon>Viridiplantae</taxon>
        <taxon>Streptophyta</taxon>
        <taxon>Embryophyta</taxon>
        <taxon>Tracheophyta</taxon>
        <taxon>Spermatophyta</taxon>
        <taxon>Magnoliopsida</taxon>
        <taxon>eudicotyledons</taxon>
        <taxon>Gunneridae</taxon>
        <taxon>Pentapetalae</taxon>
        <taxon>rosids</taxon>
        <taxon>malvids</taxon>
        <taxon>Brassicales</taxon>
        <taxon>Brassicaceae</taxon>
        <taxon>Brassiceae</taxon>
        <taxon>Eruca</taxon>
    </lineage>
</organism>
<proteinExistence type="predicted"/>
<gene>
    <name evidence="2" type="ORF">ERUC_LOCUS16042</name>
</gene>
<dbReference type="Proteomes" id="UP001642260">
    <property type="component" value="Unassembled WGS sequence"/>
</dbReference>
<evidence type="ECO:0000313" key="2">
    <source>
        <dbReference type="EMBL" id="CAH8343197.1"/>
    </source>
</evidence>
<dbReference type="EMBL" id="CAKOAT010150643">
    <property type="protein sequence ID" value="CAH8343197.1"/>
    <property type="molecule type" value="Genomic_DNA"/>
</dbReference>
<dbReference type="PANTHER" id="PTHR31207:SF40">
    <property type="entry name" value="ECA1 GAMETOGENESIS FAMILY PROTEIN (DUF784)-RELATED"/>
    <property type="match status" value="1"/>
</dbReference>